<name>A0A163G8X8_9BACL</name>
<comment type="caution">
    <text evidence="1">The sequence shown here is derived from an EMBL/GenBank/DDBJ whole genome shotgun (WGS) entry which is preliminary data.</text>
</comment>
<dbReference type="Proteomes" id="UP000076796">
    <property type="component" value="Unassembled WGS sequence"/>
</dbReference>
<protein>
    <recommendedName>
        <fullName evidence="3">DUF262 domain-containing protein</fullName>
    </recommendedName>
</protein>
<accession>A0A163G8X8</accession>
<reference evidence="1" key="1">
    <citation type="journal article" date="2016" name="Genome Announc.">
        <title>Draft genomes of two strains of Paenibacillus glucanolyticus with capability to degrade lignocellulose.</title>
        <authorList>
            <person name="Mathews S.L."/>
            <person name="Pawlak J."/>
            <person name="Grunden A.M."/>
        </authorList>
    </citation>
    <scope>NUCLEOTIDE SEQUENCE [LARGE SCALE GENOMIC DNA]</scope>
    <source>
        <strain evidence="1">SLM1</strain>
    </source>
</reference>
<dbReference type="PANTHER" id="PTHR39639:SF1">
    <property type="entry name" value="DUF262 DOMAIN-CONTAINING PROTEIN"/>
    <property type="match status" value="1"/>
</dbReference>
<dbReference type="EMBL" id="LWMH01000001">
    <property type="protein sequence ID" value="KZS44801.1"/>
    <property type="molecule type" value="Genomic_DNA"/>
</dbReference>
<evidence type="ECO:0000313" key="2">
    <source>
        <dbReference type="Proteomes" id="UP000076796"/>
    </source>
</evidence>
<gene>
    <name evidence="1" type="ORF">AWU65_02075</name>
</gene>
<dbReference type="OrthoDB" id="9770340at2"/>
<dbReference type="PANTHER" id="PTHR39639">
    <property type="entry name" value="CHROMOSOME 16, WHOLE GENOME SHOTGUN SEQUENCE"/>
    <property type="match status" value="1"/>
</dbReference>
<keyword evidence="2" id="KW-1185">Reference proteome</keyword>
<sequence>MPKSTVQWTSYILNNMRNQFNFDLHFQRAYVRGKDRGWKSLLIHTFLINGYVPNLLVWKNGDHLGESKPGKFKWVYYSVDCKQRVTTLFHYFDDQFRLAEDTPLVDGENVAGKLFSELSEDMQQRLKSYNFAVTIFDEEYTLEDVEEIFYRVNQTKPLTDYEQSRALLGETNLTILSEITQFGFFNKINFTSADLMGKVNEKIVFQIMALMTNRKMSFSGKDIKSFIAEIGKNVIPGHIIEEIRDNCEYLEEAIEDWKVKHCKDGLKKSVIPSLFLAVSFARTSGMKSSDFGVWAKRFLVDEYSKDSEFGQTIQSKTSNQEVIQKRSTLMMEDLREHLGVAI</sequence>
<organism evidence="1 2">
    <name type="scientific">Paenibacillus glucanolyticus</name>
    <dbReference type="NCBI Taxonomy" id="59843"/>
    <lineage>
        <taxon>Bacteria</taxon>
        <taxon>Bacillati</taxon>
        <taxon>Bacillota</taxon>
        <taxon>Bacilli</taxon>
        <taxon>Bacillales</taxon>
        <taxon>Paenibacillaceae</taxon>
        <taxon>Paenibacillus</taxon>
    </lineage>
</organism>
<dbReference type="AlphaFoldDB" id="A0A163G8X8"/>
<evidence type="ECO:0000313" key="1">
    <source>
        <dbReference type="EMBL" id="KZS44801.1"/>
    </source>
</evidence>
<evidence type="ECO:0008006" key="3">
    <source>
        <dbReference type="Google" id="ProtNLM"/>
    </source>
</evidence>
<dbReference type="RefSeq" id="WP_063477384.1">
    <property type="nucleotide sequence ID" value="NZ_JBCMWP010000019.1"/>
</dbReference>
<proteinExistence type="predicted"/>